<organism evidence="5 6">
    <name type="scientific">Drosophila guanche</name>
    <name type="common">Fruit fly</name>
    <dbReference type="NCBI Taxonomy" id="7266"/>
    <lineage>
        <taxon>Eukaryota</taxon>
        <taxon>Metazoa</taxon>
        <taxon>Ecdysozoa</taxon>
        <taxon>Arthropoda</taxon>
        <taxon>Hexapoda</taxon>
        <taxon>Insecta</taxon>
        <taxon>Pterygota</taxon>
        <taxon>Neoptera</taxon>
        <taxon>Endopterygota</taxon>
        <taxon>Diptera</taxon>
        <taxon>Brachycera</taxon>
        <taxon>Muscomorpha</taxon>
        <taxon>Ephydroidea</taxon>
        <taxon>Drosophilidae</taxon>
        <taxon>Drosophila</taxon>
        <taxon>Sophophora</taxon>
    </lineage>
</organism>
<evidence type="ECO:0000259" key="3">
    <source>
        <dbReference type="PROSITE" id="PS50184"/>
    </source>
</evidence>
<dbReference type="OrthoDB" id="9829321at2759"/>
<dbReference type="GO" id="GO:0030514">
    <property type="term" value="P:negative regulation of BMP signaling pathway"/>
    <property type="evidence" value="ECO:0007669"/>
    <property type="project" value="TreeGrafter"/>
</dbReference>
<dbReference type="GO" id="GO:0009953">
    <property type="term" value="P:dorsal/ventral pattern formation"/>
    <property type="evidence" value="ECO:0007669"/>
    <property type="project" value="TreeGrafter"/>
</dbReference>
<dbReference type="STRING" id="7266.A0A3B0JTQ2"/>
<dbReference type="Pfam" id="PF07452">
    <property type="entry name" value="CHRD"/>
    <property type="match status" value="1"/>
</dbReference>
<feature type="compositionally biased region" description="Low complexity" evidence="2">
    <location>
        <begin position="49"/>
        <end position="88"/>
    </location>
</feature>
<dbReference type="AlphaFoldDB" id="A0A3B0JTQ2"/>
<dbReference type="PANTHER" id="PTHR46526">
    <property type="entry name" value="CHORDIN"/>
    <property type="match status" value="1"/>
</dbReference>
<feature type="compositionally biased region" description="Low complexity" evidence="2">
    <location>
        <begin position="870"/>
        <end position="883"/>
    </location>
</feature>
<feature type="compositionally biased region" description="Basic residues" evidence="2">
    <location>
        <begin position="1089"/>
        <end position="1103"/>
    </location>
</feature>
<feature type="domain" description="VWFC" evidence="3">
    <location>
        <begin position="791"/>
        <end position="853"/>
    </location>
</feature>
<dbReference type="PROSITE" id="PS50933">
    <property type="entry name" value="CHRD"/>
    <property type="match status" value="4"/>
</dbReference>
<dbReference type="SUPFAM" id="SSF57603">
    <property type="entry name" value="FnI-like domain"/>
    <property type="match status" value="4"/>
</dbReference>
<accession>A0A3B0JTQ2</accession>
<evidence type="ECO:0000313" key="6">
    <source>
        <dbReference type="Proteomes" id="UP000268350"/>
    </source>
</evidence>
<dbReference type="GO" id="GO:0036122">
    <property type="term" value="F:BMP binding"/>
    <property type="evidence" value="ECO:0007669"/>
    <property type="project" value="TreeGrafter"/>
</dbReference>
<dbReference type="PROSITE" id="PS01208">
    <property type="entry name" value="VWFC_1"/>
    <property type="match status" value="2"/>
</dbReference>
<evidence type="ECO:0000256" key="1">
    <source>
        <dbReference type="PROSITE-ProRule" id="PRU00230"/>
    </source>
</evidence>
<feature type="region of interest" description="Disordered" evidence="2">
    <location>
        <begin position="863"/>
        <end position="886"/>
    </location>
</feature>
<sequence length="1112" mass="122027">MANKQKPSVSDSGSSSSSTTTTTSGGVAWATATGTVPSLESSNSRKSATDSTSATSAASNSASTTRSISNNNSNNSNSSSTSAPASASVSWPMGRLSHQLRHLLIVGLLLCLTGGLVEGRRHAPLMFEESDTGRRSNRPAVTECQFGKVLRELGSTWYADLGPPFGVMYCIKCECVAIPKKRRIVARVQCRNIKNECPPAKCDDPISLPGKCCKTCPGDRNDTDVALDVPVPNEEEERNMKHYAALLTGRTSYFLKGEEMKSMYTTYNPHNIVATARFLFHKKNLYYSFYTSSRIGRPRAIQFVDDAGVILEEHQLETTLTGTLSVYQNATGKICGVWRRVPRDYKRILRDDRLHVVLLWGNKHQSELALAGKIAKYTALQTELFSSLLEPPQSLPGGKVDPMLAGAGGTAIVSTSSGAASSMHLTLVFNGIFGSEEFADAALSVKIELPERKELIFDEVPRVRKPSAEINVLELSSPISIQNLRLMSRGKLLLTIESKKYPQLRIQGHIVTRASCEIFQTLLAPHNAESATRSSGLAWVYLNTDGSLAYNIETDHVNTRDRPNISLVEEQGKRKAKLEDLTPSFNFNQAIGSVEKLGPKVLESLYVGELGVNVGTEHEASLIRGRLVPRPVADARDSAEPILLKRQEHSGVAAGNNQSSHAMGMAWMSIDNECNLHYELTLSGVPPQDLQLYLEEKPIEAIGAPVTRKLLEEFNGSYLEGFFLSMPSAELIKLEMSVCYLELHSKHSKQLLLRGKLKSTKVPAHCFPVYTDNNVPVPGDHNDNHLINAETKCFHSGRFYNESEQWRSAQDACQMCACLRGQSNCEVIKCPALKCRLSEQLLQREGECCPSCVPKRETTAASDWTQTQGSSSSASASVSASSSPAVNGSDVLLQLQQQRRGCRLGDQFHAAGASWHPFLPPNGFDTCTTCSCDPLTLEIRCPRLVCPPLQCSEKLAYRPDKKACCKVCPEGKQSSPAGGKVAPNNPNVLQDQAMQRSPQHSAEDVLAAGGCKVVNKVYENGQEWHPILMSHGEQKCIKCRCKDSKVNCDRKRCSRSTCQQQTRVSSKRRLFEKPDSAPALDECCSTQCRRSRRHHKRQPHHQQRSNAAGSSS</sequence>
<dbReference type="InterPro" id="IPR052278">
    <property type="entry name" value="Chordin-like_regulators"/>
</dbReference>
<name>A0A3B0JTQ2_DROGU</name>
<dbReference type="Proteomes" id="UP000268350">
    <property type="component" value="Unassembled WGS sequence"/>
</dbReference>
<dbReference type="PANTHER" id="PTHR46526:SF1">
    <property type="entry name" value="CHORDIN"/>
    <property type="match status" value="1"/>
</dbReference>
<keyword evidence="6" id="KW-1185">Reference proteome</keyword>
<dbReference type="InterPro" id="IPR001007">
    <property type="entry name" value="VWF_dom"/>
</dbReference>
<evidence type="ECO:0000256" key="2">
    <source>
        <dbReference type="SAM" id="MobiDB-lite"/>
    </source>
</evidence>
<dbReference type="SMART" id="SM00214">
    <property type="entry name" value="VWC"/>
    <property type="match status" value="4"/>
</dbReference>
<dbReference type="Pfam" id="PF00093">
    <property type="entry name" value="VWC"/>
    <property type="match status" value="4"/>
</dbReference>
<dbReference type="EMBL" id="OUUW01000003">
    <property type="protein sequence ID" value="SPP78860.1"/>
    <property type="molecule type" value="Genomic_DNA"/>
</dbReference>
<keyword evidence="1" id="KW-0217">Developmental protein</keyword>
<dbReference type="Gene3D" id="6.20.200.20">
    <property type="match status" value="1"/>
</dbReference>
<feature type="domain" description="CHRD" evidence="4">
    <location>
        <begin position="636"/>
        <end position="762"/>
    </location>
</feature>
<dbReference type="InterPro" id="IPR010895">
    <property type="entry name" value="CHRD"/>
</dbReference>
<evidence type="ECO:0000313" key="5">
    <source>
        <dbReference type="EMBL" id="SPP78860.1"/>
    </source>
</evidence>
<gene>
    <name evidence="5" type="ORF">DGUA_6G011600</name>
</gene>
<feature type="domain" description="CHRD" evidence="4">
    <location>
        <begin position="239"/>
        <end position="379"/>
    </location>
</feature>
<feature type="domain" description="VWFC" evidence="3">
    <location>
        <begin position="1009"/>
        <end position="1089"/>
    </location>
</feature>
<proteinExistence type="predicted"/>
<protein>
    <submittedName>
        <fullName evidence="5">Blast:Dorsal-ventral patterning protein Sog</fullName>
    </submittedName>
</protein>
<feature type="compositionally biased region" description="Low complexity" evidence="2">
    <location>
        <begin position="8"/>
        <end position="36"/>
    </location>
</feature>
<feature type="domain" description="CHRD" evidence="4">
    <location>
        <begin position="518"/>
        <end position="632"/>
    </location>
</feature>
<dbReference type="GO" id="GO:0005615">
    <property type="term" value="C:extracellular space"/>
    <property type="evidence" value="ECO:0007669"/>
    <property type="project" value="TreeGrafter"/>
</dbReference>
<reference evidence="6" key="1">
    <citation type="submission" date="2018-01" db="EMBL/GenBank/DDBJ databases">
        <authorList>
            <person name="Alioto T."/>
            <person name="Alioto T."/>
        </authorList>
    </citation>
    <scope>NUCLEOTIDE SEQUENCE [LARGE SCALE GENOMIC DNA]</scope>
</reference>
<dbReference type="SMART" id="SM00754">
    <property type="entry name" value="CHRD"/>
    <property type="match status" value="4"/>
</dbReference>
<dbReference type="PROSITE" id="PS50184">
    <property type="entry name" value="VWFC_2"/>
    <property type="match status" value="2"/>
</dbReference>
<feature type="region of interest" description="Disordered" evidence="2">
    <location>
        <begin position="1"/>
        <end position="88"/>
    </location>
</feature>
<feature type="region of interest" description="Disordered" evidence="2">
    <location>
        <begin position="1089"/>
        <end position="1112"/>
    </location>
</feature>
<evidence type="ECO:0000259" key="4">
    <source>
        <dbReference type="PROSITE" id="PS50933"/>
    </source>
</evidence>
<feature type="domain" description="CHRD" evidence="4">
    <location>
        <begin position="381"/>
        <end position="515"/>
    </location>
</feature>